<dbReference type="AlphaFoldDB" id="A0AA39G506"/>
<sequence>MTEVALDYLLVPKKRELEMKRFMSKLASVPRANRPASYGPIQFNFENKQPILHAPLLPPPPLTVNLFVNSDNQL</sequence>
<reference evidence="1" key="1">
    <citation type="journal article" date="2023" name="bioRxiv">
        <title>Scaffold-level genome assemblies of two parasitoid biocontrol wasps reveal the parthenogenesis mechanism and an associated novel virus.</title>
        <authorList>
            <person name="Inwood S."/>
            <person name="Skelly J."/>
            <person name="Guhlin J."/>
            <person name="Harrop T."/>
            <person name="Goldson S."/>
            <person name="Dearden P."/>
        </authorList>
    </citation>
    <scope>NUCLEOTIDE SEQUENCE</scope>
    <source>
        <strain evidence="1">Lincoln</strain>
        <tissue evidence="1">Whole body</tissue>
    </source>
</reference>
<gene>
    <name evidence="1" type="ORF">PV327_003791</name>
</gene>
<feature type="non-terminal residue" evidence="1">
    <location>
        <position position="74"/>
    </location>
</feature>
<dbReference type="Proteomes" id="UP001168972">
    <property type="component" value="Unassembled WGS sequence"/>
</dbReference>
<evidence type="ECO:0000313" key="2">
    <source>
        <dbReference type="Proteomes" id="UP001168972"/>
    </source>
</evidence>
<evidence type="ECO:0000313" key="1">
    <source>
        <dbReference type="EMBL" id="KAK0181513.1"/>
    </source>
</evidence>
<name>A0AA39G506_MICHY</name>
<protein>
    <submittedName>
        <fullName evidence="1">Uncharacterized protein</fullName>
    </submittedName>
</protein>
<dbReference type="EMBL" id="JAQQBR010000002">
    <property type="protein sequence ID" value="KAK0181513.1"/>
    <property type="molecule type" value="Genomic_DNA"/>
</dbReference>
<reference evidence="1" key="2">
    <citation type="submission" date="2023-03" db="EMBL/GenBank/DDBJ databases">
        <authorList>
            <person name="Inwood S.N."/>
            <person name="Skelly J.G."/>
            <person name="Guhlin J."/>
            <person name="Harrop T.W.R."/>
            <person name="Goldson S.G."/>
            <person name="Dearden P.K."/>
        </authorList>
    </citation>
    <scope>NUCLEOTIDE SEQUENCE</scope>
    <source>
        <strain evidence="1">Lincoln</strain>
        <tissue evidence="1">Whole body</tissue>
    </source>
</reference>
<accession>A0AA39G506</accession>
<keyword evidence="2" id="KW-1185">Reference proteome</keyword>
<proteinExistence type="predicted"/>
<organism evidence="1 2">
    <name type="scientific">Microctonus hyperodae</name>
    <name type="common">Parasitoid wasp</name>
    <dbReference type="NCBI Taxonomy" id="165561"/>
    <lineage>
        <taxon>Eukaryota</taxon>
        <taxon>Metazoa</taxon>
        <taxon>Ecdysozoa</taxon>
        <taxon>Arthropoda</taxon>
        <taxon>Hexapoda</taxon>
        <taxon>Insecta</taxon>
        <taxon>Pterygota</taxon>
        <taxon>Neoptera</taxon>
        <taxon>Endopterygota</taxon>
        <taxon>Hymenoptera</taxon>
        <taxon>Apocrita</taxon>
        <taxon>Ichneumonoidea</taxon>
        <taxon>Braconidae</taxon>
        <taxon>Euphorinae</taxon>
        <taxon>Microctonus</taxon>
    </lineage>
</organism>
<comment type="caution">
    <text evidence="1">The sequence shown here is derived from an EMBL/GenBank/DDBJ whole genome shotgun (WGS) entry which is preliminary data.</text>
</comment>